<gene>
    <name evidence="1" type="ORF">BGAL_0537g00030</name>
</gene>
<dbReference type="AlphaFoldDB" id="A0A4S8QU80"/>
<organism evidence="1 2">
    <name type="scientific">Botrytis galanthina</name>
    <dbReference type="NCBI Taxonomy" id="278940"/>
    <lineage>
        <taxon>Eukaryota</taxon>
        <taxon>Fungi</taxon>
        <taxon>Dikarya</taxon>
        <taxon>Ascomycota</taxon>
        <taxon>Pezizomycotina</taxon>
        <taxon>Leotiomycetes</taxon>
        <taxon>Helotiales</taxon>
        <taxon>Sclerotiniaceae</taxon>
        <taxon>Botrytis</taxon>
    </lineage>
</organism>
<accession>A0A4S8QU80</accession>
<evidence type="ECO:0008006" key="3">
    <source>
        <dbReference type="Google" id="ProtNLM"/>
    </source>
</evidence>
<comment type="caution">
    <text evidence="1">The sequence shown here is derived from an EMBL/GenBank/DDBJ whole genome shotgun (WGS) entry which is preliminary data.</text>
</comment>
<dbReference type="OrthoDB" id="3459270at2759"/>
<proteinExistence type="predicted"/>
<sequence>MVWKNRPKPKKQNREAVSKSPGTELVAITNNVVPTKKSEFEGFPLDIINMLFDVLLERDELSTIICLALTCRTCWSLFQEKPWQKFVKFGKGEGCTFYEPCFIGLIETWIGPGFRRVGRDSRYIHIPFLSRAVYGDFPGSKEKNLDDRWKDYQTLTSREDVTHILIHHVPKPFSVSADEWFPLAAQQLRIQFLTWEPSTIGNPSLYRCFRQSRLCQWLLSNGGDKWSPLNRKYGKTKRSDHALLAALLYLPDEAQSWHTPRRS</sequence>
<dbReference type="Proteomes" id="UP000308671">
    <property type="component" value="Unassembled WGS sequence"/>
</dbReference>
<reference evidence="1 2" key="1">
    <citation type="submission" date="2017-12" db="EMBL/GenBank/DDBJ databases">
        <title>Comparative genomics of Botrytis spp.</title>
        <authorList>
            <person name="Valero-Jimenez C.A."/>
            <person name="Tapia P."/>
            <person name="Veloso J."/>
            <person name="Silva-Moreno E."/>
            <person name="Staats M."/>
            <person name="Valdes J.H."/>
            <person name="Van Kan J.A.L."/>
        </authorList>
    </citation>
    <scope>NUCLEOTIDE SEQUENCE [LARGE SCALE GENOMIC DNA]</scope>
    <source>
        <strain evidence="1 2">MUCL435</strain>
    </source>
</reference>
<dbReference type="EMBL" id="PQXL01000536">
    <property type="protein sequence ID" value="THV45049.1"/>
    <property type="molecule type" value="Genomic_DNA"/>
</dbReference>
<protein>
    <recommendedName>
        <fullName evidence="3">F-box domain-containing protein</fullName>
    </recommendedName>
</protein>
<evidence type="ECO:0000313" key="2">
    <source>
        <dbReference type="Proteomes" id="UP000308671"/>
    </source>
</evidence>
<evidence type="ECO:0000313" key="1">
    <source>
        <dbReference type="EMBL" id="THV45049.1"/>
    </source>
</evidence>
<keyword evidence="2" id="KW-1185">Reference proteome</keyword>
<name>A0A4S8QU80_9HELO</name>